<dbReference type="AlphaFoldDB" id="A0A0F9JCM7"/>
<accession>A0A0F9JCM7</accession>
<feature type="region of interest" description="Disordered" evidence="1">
    <location>
        <begin position="1"/>
        <end position="22"/>
    </location>
</feature>
<reference evidence="2" key="1">
    <citation type="journal article" date="2015" name="Nature">
        <title>Complex archaea that bridge the gap between prokaryotes and eukaryotes.</title>
        <authorList>
            <person name="Spang A."/>
            <person name="Saw J.H."/>
            <person name="Jorgensen S.L."/>
            <person name="Zaremba-Niedzwiedzka K."/>
            <person name="Martijn J."/>
            <person name="Lind A.E."/>
            <person name="van Eijk R."/>
            <person name="Schleper C."/>
            <person name="Guy L."/>
            <person name="Ettema T.J."/>
        </authorList>
    </citation>
    <scope>NUCLEOTIDE SEQUENCE</scope>
</reference>
<name>A0A0F9JCM7_9ZZZZ</name>
<evidence type="ECO:0000256" key="1">
    <source>
        <dbReference type="SAM" id="MobiDB-lite"/>
    </source>
</evidence>
<evidence type="ECO:0000313" key="2">
    <source>
        <dbReference type="EMBL" id="KKL96757.1"/>
    </source>
</evidence>
<gene>
    <name evidence="2" type="ORF">LCGC14_1841330</name>
</gene>
<sequence>MTQDTTTTLPKSQDTPLRGLHDTRQSIQKARVQMGNRISALEKGVDTATDPIPEVYTRSANALEGIEHDIDLAIIKELGIWHVWNAWLCHVKGIGPSLAGQMLALLLPPLAERGPSTWYKAAGLAPELRPDGTYRLPRARAGEGKTTHHRMLRRCLYNVGTSFVRNGGFYREQYDTGKRRLFRQHMWDGERLLAGWESVGVEARPAFMAEHFSEETLRKAWKPADKKKDGIVVRTADEVFADQGAMPTMALAVALTGLSDEQWPMHRLESASRWRMVKLFLSHLWEEWLITTGVATADQRQAYVLSMGGHHYIAPPQYDGENKI</sequence>
<organism evidence="2">
    <name type="scientific">marine sediment metagenome</name>
    <dbReference type="NCBI Taxonomy" id="412755"/>
    <lineage>
        <taxon>unclassified sequences</taxon>
        <taxon>metagenomes</taxon>
        <taxon>ecological metagenomes</taxon>
    </lineage>
</organism>
<protein>
    <submittedName>
        <fullName evidence="2">Uncharacterized protein</fullName>
    </submittedName>
</protein>
<comment type="caution">
    <text evidence="2">The sequence shown here is derived from an EMBL/GenBank/DDBJ whole genome shotgun (WGS) entry which is preliminary data.</text>
</comment>
<proteinExistence type="predicted"/>
<dbReference type="EMBL" id="LAZR01018347">
    <property type="protein sequence ID" value="KKL96757.1"/>
    <property type="molecule type" value="Genomic_DNA"/>
</dbReference>
<feature type="compositionally biased region" description="Polar residues" evidence="1">
    <location>
        <begin position="1"/>
        <end position="15"/>
    </location>
</feature>